<protein>
    <submittedName>
        <fullName evidence="1">Uncharacterized protein</fullName>
    </submittedName>
</protein>
<organism evidence="1 2">
    <name type="scientific">Lysinibacillus capsici</name>
    <dbReference type="NCBI Taxonomy" id="2115968"/>
    <lineage>
        <taxon>Bacteria</taxon>
        <taxon>Bacillati</taxon>
        <taxon>Bacillota</taxon>
        <taxon>Bacilli</taxon>
        <taxon>Bacillales</taxon>
        <taxon>Bacillaceae</taxon>
        <taxon>Lysinibacillus</taxon>
    </lineage>
</organism>
<reference evidence="1 2" key="1">
    <citation type="submission" date="2018-06" db="EMBL/GenBank/DDBJ databases">
        <authorList>
            <consortium name="Pathogen Informatics"/>
            <person name="Doyle S."/>
        </authorList>
    </citation>
    <scope>NUCLEOTIDE SEQUENCE [LARGE SCALE GENOMIC DNA]</scope>
    <source>
        <strain evidence="1 2">NCTC7582</strain>
    </source>
</reference>
<dbReference type="RefSeq" id="WP_112118792.1">
    <property type="nucleotide sequence ID" value="NZ_UAQE01000004.1"/>
</dbReference>
<evidence type="ECO:0000313" key="1">
    <source>
        <dbReference type="EMBL" id="SPU39109.1"/>
    </source>
</evidence>
<proteinExistence type="predicted"/>
<evidence type="ECO:0000313" key="2">
    <source>
        <dbReference type="Proteomes" id="UP000251431"/>
    </source>
</evidence>
<dbReference type="AlphaFoldDB" id="A0A2X1A4B1"/>
<gene>
    <name evidence="1" type="ORF">NCTC7582_05089</name>
</gene>
<dbReference type="Proteomes" id="UP000251431">
    <property type="component" value="Unassembled WGS sequence"/>
</dbReference>
<name>A0A2X1A4B1_9BACI</name>
<dbReference type="InterPro" id="IPR025560">
    <property type="entry name" value="Imm22"/>
</dbReference>
<dbReference type="EMBL" id="UAQE01000004">
    <property type="protein sequence ID" value="SPU39109.1"/>
    <property type="molecule type" value="Genomic_DNA"/>
</dbReference>
<accession>A0A2X1A4B1</accession>
<sequence length="163" mass="19176">MDDEQNGYVSIWAGNFTSEEQLHTYLATVYKGEDETDEAFSQKLGKLILPDNQHRTCEEEFKALYDEFYNQFEYDFGLTFDEDFCEALFYEAASNQLKQLLCDEFSYSQQFKHQVLAKMGNELQKAYNAIILLYDMKYEGHIQSVSHEAFHIDFVCSIKLQEM</sequence>
<dbReference type="Pfam" id="PF14112">
    <property type="entry name" value="DUF4284"/>
    <property type="match status" value="1"/>
</dbReference>